<comment type="caution">
    <text evidence="1">The sequence shown here is derived from an EMBL/GenBank/DDBJ whole genome shotgun (WGS) entry which is preliminary data.</text>
</comment>
<dbReference type="EMBL" id="VLTJ01000030">
    <property type="protein sequence ID" value="TSH92130.1"/>
    <property type="molecule type" value="Genomic_DNA"/>
</dbReference>
<proteinExistence type="predicted"/>
<reference evidence="1 2" key="1">
    <citation type="submission" date="2019-07" db="EMBL/GenBank/DDBJ databases">
        <title>Qingshengfaniella alkalisoli gen. nov., sp. nov., isolated from saline soil.</title>
        <authorList>
            <person name="Xu L."/>
            <person name="Huang X.-X."/>
            <person name="Sun J.-Q."/>
        </authorList>
    </citation>
    <scope>NUCLEOTIDE SEQUENCE [LARGE SCALE GENOMIC DNA]</scope>
    <source>
        <strain evidence="1 2">DSM 27279</strain>
    </source>
</reference>
<dbReference type="GO" id="GO:0003677">
    <property type="term" value="F:DNA binding"/>
    <property type="evidence" value="ECO:0007669"/>
    <property type="project" value="InterPro"/>
</dbReference>
<keyword evidence="2" id="KW-1185">Reference proteome</keyword>
<dbReference type="OrthoDB" id="9149764at2"/>
<sequence length="319" mass="33557">MRGESVVPASEDGPAQPRTFRVRPANLANTAELSGATFAETAAAALAPAFLRDAPGPAPCRMPEIVVLGTGRHAADPAQDCMLRELGNVRYVQHPLELGLLRHAGLDLVIVETSTGAAYDVPHLVSVLRSDPRIGIVVRVHGHAERLAATRAGADLCVSSRLAAAALKHELQEVLAYYGRPPSPRAPAPEPGVPAQATAQAVQTPAGWRLSACGWLWHAPNRRHITLTAQERQVVLALLAQQQSDSLPAGPSAEPGHQAQPLGTRQLTMAVCRLRRKFNAVGVTAPIRSIRGRGYMLSAPCAREGEAPALVTQAGGAAG</sequence>
<organism evidence="1 2">
    <name type="scientific">Verticiella sediminum</name>
    <dbReference type="NCBI Taxonomy" id="1247510"/>
    <lineage>
        <taxon>Bacteria</taxon>
        <taxon>Pseudomonadati</taxon>
        <taxon>Pseudomonadota</taxon>
        <taxon>Betaproteobacteria</taxon>
        <taxon>Burkholderiales</taxon>
        <taxon>Alcaligenaceae</taxon>
        <taxon>Verticiella</taxon>
    </lineage>
</organism>
<dbReference type="Gene3D" id="1.10.10.10">
    <property type="entry name" value="Winged helix-like DNA-binding domain superfamily/Winged helix DNA-binding domain"/>
    <property type="match status" value="1"/>
</dbReference>
<name>A0A556AGW1_9BURK</name>
<evidence type="ECO:0000313" key="2">
    <source>
        <dbReference type="Proteomes" id="UP000318405"/>
    </source>
</evidence>
<dbReference type="InterPro" id="IPR016032">
    <property type="entry name" value="Sig_transdc_resp-reg_C-effctor"/>
</dbReference>
<accession>A0A556AGW1</accession>
<dbReference type="InterPro" id="IPR036388">
    <property type="entry name" value="WH-like_DNA-bd_sf"/>
</dbReference>
<gene>
    <name evidence="1" type="ORF">FOZ76_17305</name>
</gene>
<dbReference type="GO" id="GO:0006355">
    <property type="term" value="P:regulation of DNA-templated transcription"/>
    <property type="evidence" value="ECO:0007669"/>
    <property type="project" value="InterPro"/>
</dbReference>
<protein>
    <submittedName>
        <fullName evidence="1">Helix-turn-helix domain-containing protein</fullName>
    </submittedName>
</protein>
<dbReference type="AlphaFoldDB" id="A0A556AGW1"/>
<evidence type="ECO:0000313" key="1">
    <source>
        <dbReference type="EMBL" id="TSH92130.1"/>
    </source>
</evidence>
<dbReference type="Proteomes" id="UP000318405">
    <property type="component" value="Unassembled WGS sequence"/>
</dbReference>
<dbReference type="SUPFAM" id="SSF46894">
    <property type="entry name" value="C-terminal effector domain of the bipartite response regulators"/>
    <property type="match status" value="1"/>
</dbReference>